<sequence length="48" mass="5569">MNLERGGYLKVCSPPELAPHEPGGKPHRKTEENPKNRHENYTPRDLQF</sequence>
<feature type="region of interest" description="Disordered" evidence="1">
    <location>
        <begin position="1"/>
        <end position="48"/>
    </location>
</feature>
<evidence type="ECO:0000313" key="3">
    <source>
        <dbReference type="Proteomes" id="UP000582487"/>
    </source>
</evidence>
<proteinExistence type="predicted"/>
<name>A0A848RSY6_9ACTO</name>
<evidence type="ECO:0000313" key="2">
    <source>
        <dbReference type="EMBL" id="NMW93196.1"/>
    </source>
</evidence>
<protein>
    <submittedName>
        <fullName evidence="2">Uncharacterized protein</fullName>
    </submittedName>
</protein>
<reference evidence="2 3" key="1">
    <citation type="submission" date="2020-04" db="EMBL/GenBank/DDBJ databases">
        <title>Antimicrobial susceptibility and clonality of vaginal-derived multi-drug resistant Mobiluncus isolates in China.</title>
        <authorList>
            <person name="Zhang X."/>
        </authorList>
    </citation>
    <scope>NUCLEOTIDE SEQUENCE [LARGE SCALE GENOMIC DNA]</scope>
    <source>
        <strain evidence="2 3">7</strain>
    </source>
</reference>
<organism evidence="2 3">
    <name type="scientific">Mobiluncus mulieris</name>
    <dbReference type="NCBI Taxonomy" id="2052"/>
    <lineage>
        <taxon>Bacteria</taxon>
        <taxon>Bacillati</taxon>
        <taxon>Actinomycetota</taxon>
        <taxon>Actinomycetes</taxon>
        <taxon>Actinomycetales</taxon>
        <taxon>Actinomycetaceae</taxon>
        <taxon>Mobiluncus</taxon>
    </lineage>
</organism>
<accession>A0A848RSY6</accession>
<gene>
    <name evidence="2" type="ORF">HHJ74_05730</name>
</gene>
<dbReference type="AlphaFoldDB" id="A0A848RSY6"/>
<evidence type="ECO:0000256" key="1">
    <source>
        <dbReference type="SAM" id="MobiDB-lite"/>
    </source>
</evidence>
<dbReference type="RefSeq" id="WP_169764873.1">
    <property type="nucleotide sequence ID" value="NZ_JABCUV010000005.1"/>
</dbReference>
<dbReference type="EMBL" id="JABCUV010000005">
    <property type="protein sequence ID" value="NMW93196.1"/>
    <property type="molecule type" value="Genomic_DNA"/>
</dbReference>
<comment type="caution">
    <text evidence="2">The sequence shown here is derived from an EMBL/GenBank/DDBJ whole genome shotgun (WGS) entry which is preliminary data.</text>
</comment>
<feature type="compositionally biased region" description="Basic and acidic residues" evidence="1">
    <location>
        <begin position="18"/>
        <end position="48"/>
    </location>
</feature>
<dbReference type="Proteomes" id="UP000582487">
    <property type="component" value="Unassembled WGS sequence"/>
</dbReference>